<sequence>FQDLDARHLFPQWQEVDFSQHDHPQQAVPHHAERNHPLHHEVNRVGQHASKPAKTRIE</sequence>
<dbReference type="KEGG" id="tng:GSTEN00006795G001"/>
<protein>
    <submittedName>
        <fullName evidence="2">(spotted green pufferfish) hypothetical protein</fullName>
    </submittedName>
</protein>
<feature type="region of interest" description="Disordered" evidence="1">
    <location>
        <begin position="19"/>
        <end position="58"/>
    </location>
</feature>
<proteinExistence type="predicted"/>
<comment type="caution">
    <text evidence="2">The sequence shown here is derived from an EMBL/GenBank/DDBJ whole genome shotgun (WGS) entry which is preliminary data.</text>
</comment>
<reference evidence="2" key="1">
    <citation type="journal article" date="2004" name="Nature">
        <title>Genome duplication in the teleost fish Tetraodon nigroviridis reveals the early vertebrate proto-karyotype.</title>
        <authorList>
            <person name="Jaillon O."/>
            <person name="Aury J.-M."/>
            <person name="Brunet F."/>
            <person name="Petit J.-L."/>
            <person name="Stange-Thomann N."/>
            <person name="Mauceli E."/>
            <person name="Bouneau L."/>
            <person name="Fischer C."/>
            <person name="Ozouf-Costaz C."/>
            <person name="Bernot A."/>
            <person name="Nicaud S."/>
            <person name="Jaffe D."/>
            <person name="Fisher S."/>
            <person name="Lutfalla G."/>
            <person name="Dossat C."/>
            <person name="Segurens B."/>
            <person name="Dasilva C."/>
            <person name="Salanoubat M."/>
            <person name="Levy M."/>
            <person name="Boudet N."/>
            <person name="Castellano S."/>
            <person name="Anthouard V."/>
            <person name="Jubin C."/>
            <person name="Castelli V."/>
            <person name="Katinka M."/>
            <person name="Vacherie B."/>
            <person name="Biemont C."/>
            <person name="Skalli Z."/>
            <person name="Cattolico L."/>
            <person name="Poulain J."/>
            <person name="De Berardinis V."/>
            <person name="Cruaud C."/>
            <person name="Duprat S."/>
            <person name="Brottier P."/>
            <person name="Coutanceau J.-P."/>
            <person name="Gouzy J."/>
            <person name="Parra G."/>
            <person name="Lardier G."/>
            <person name="Chapple C."/>
            <person name="McKernan K.J."/>
            <person name="McEwan P."/>
            <person name="Bosak S."/>
            <person name="Kellis M."/>
            <person name="Volff J.-N."/>
            <person name="Guigo R."/>
            <person name="Zody M.C."/>
            <person name="Mesirov J."/>
            <person name="Lindblad-Toh K."/>
            <person name="Birren B."/>
            <person name="Nusbaum C."/>
            <person name="Kahn D."/>
            <person name="Robinson-Rechavi M."/>
            <person name="Laudet V."/>
            <person name="Schachter V."/>
            <person name="Quetier F."/>
            <person name="Saurin W."/>
            <person name="Scarpelli C."/>
            <person name="Wincker P."/>
            <person name="Lander E.S."/>
            <person name="Weissenbach J."/>
            <person name="Roest Crollius H."/>
        </authorList>
    </citation>
    <scope>NUCLEOTIDE SEQUENCE [LARGE SCALE GENOMIC DNA]</scope>
</reference>
<accession>Q4T5I4</accession>
<feature type="compositionally biased region" description="Basic and acidic residues" evidence="1">
    <location>
        <begin position="19"/>
        <end position="43"/>
    </location>
</feature>
<dbReference type="AlphaFoldDB" id="Q4T5I4"/>
<evidence type="ECO:0000256" key="1">
    <source>
        <dbReference type="SAM" id="MobiDB-lite"/>
    </source>
</evidence>
<evidence type="ECO:0000313" key="2">
    <source>
        <dbReference type="EMBL" id="CAF91848.1"/>
    </source>
</evidence>
<organism evidence="2">
    <name type="scientific">Tetraodon nigroviridis</name>
    <name type="common">Spotted green pufferfish</name>
    <name type="synonym">Chelonodon nigroviridis</name>
    <dbReference type="NCBI Taxonomy" id="99883"/>
    <lineage>
        <taxon>Eukaryota</taxon>
        <taxon>Metazoa</taxon>
        <taxon>Chordata</taxon>
        <taxon>Craniata</taxon>
        <taxon>Vertebrata</taxon>
        <taxon>Euteleostomi</taxon>
        <taxon>Actinopterygii</taxon>
        <taxon>Neopterygii</taxon>
        <taxon>Teleostei</taxon>
        <taxon>Neoteleostei</taxon>
        <taxon>Acanthomorphata</taxon>
        <taxon>Eupercaria</taxon>
        <taxon>Tetraodontiformes</taxon>
        <taxon>Tetradontoidea</taxon>
        <taxon>Tetraodontidae</taxon>
        <taxon>Tetraodon</taxon>
    </lineage>
</organism>
<feature type="non-terminal residue" evidence="2">
    <location>
        <position position="1"/>
    </location>
</feature>
<gene>
    <name evidence="2" type="ORF">GSTENG00006795001</name>
</gene>
<name>Q4T5I4_TETNG</name>
<reference evidence="2" key="2">
    <citation type="submission" date="2004-02" db="EMBL/GenBank/DDBJ databases">
        <authorList>
            <consortium name="Genoscope"/>
            <consortium name="Whitehead Institute Centre for Genome Research"/>
        </authorList>
    </citation>
    <scope>NUCLEOTIDE SEQUENCE</scope>
</reference>
<dbReference type="EMBL" id="CAAE01009242">
    <property type="protein sequence ID" value="CAF91848.1"/>
    <property type="molecule type" value="Genomic_DNA"/>
</dbReference>